<dbReference type="InterPro" id="IPR045736">
    <property type="entry name" value="START_2"/>
</dbReference>
<dbReference type="KEGG" id="blq:L21SP5_03284"/>
<evidence type="ECO:0000313" key="3">
    <source>
        <dbReference type="Proteomes" id="UP000064893"/>
    </source>
</evidence>
<dbReference type="EMBL" id="CP013118">
    <property type="protein sequence ID" value="ALO16897.1"/>
    <property type="molecule type" value="Genomic_DNA"/>
</dbReference>
<organism evidence="2 3">
    <name type="scientific">Salinivirga cyanobacteriivorans</name>
    <dbReference type="NCBI Taxonomy" id="1307839"/>
    <lineage>
        <taxon>Bacteria</taxon>
        <taxon>Pseudomonadati</taxon>
        <taxon>Bacteroidota</taxon>
        <taxon>Bacteroidia</taxon>
        <taxon>Bacteroidales</taxon>
        <taxon>Salinivirgaceae</taxon>
        <taxon>Salinivirga</taxon>
    </lineage>
</organism>
<dbReference type="InterPro" id="IPR023393">
    <property type="entry name" value="START-like_dom_sf"/>
</dbReference>
<keyword evidence="3" id="KW-1185">Reference proteome</keyword>
<reference evidence="2 3" key="1">
    <citation type="submission" date="2015-11" db="EMBL/GenBank/DDBJ databases">
        <title>Description and complete genome sequence of a novel strain predominating in hypersaline microbial mats and representing a new family of the Bacteriodetes phylum.</title>
        <authorList>
            <person name="Spring S."/>
            <person name="Bunk B."/>
            <person name="Sproer C."/>
            <person name="Klenk H.-P."/>
        </authorList>
    </citation>
    <scope>NUCLEOTIDE SEQUENCE [LARGE SCALE GENOMIC DNA]</scope>
    <source>
        <strain evidence="2 3">L21-Spi-D4</strain>
    </source>
</reference>
<gene>
    <name evidence="2" type="ORF">L21SP5_03284</name>
</gene>
<evidence type="ECO:0000259" key="1">
    <source>
        <dbReference type="Pfam" id="PF19569"/>
    </source>
</evidence>
<dbReference type="STRING" id="1307839.L21SP5_03284"/>
<name>A0A0S2I3H2_9BACT</name>
<protein>
    <recommendedName>
        <fullName evidence="1">START-like domain-containing protein</fullName>
    </recommendedName>
</protein>
<evidence type="ECO:0000313" key="2">
    <source>
        <dbReference type="EMBL" id="ALO16897.1"/>
    </source>
</evidence>
<dbReference type="AlphaFoldDB" id="A0A0S2I3H2"/>
<feature type="domain" description="START-like" evidence="1">
    <location>
        <begin position="2"/>
        <end position="130"/>
    </location>
</feature>
<proteinExistence type="predicted"/>
<dbReference type="OrthoDB" id="667567at2"/>
<dbReference type="Proteomes" id="UP000064893">
    <property type="component" value="Chromosome"/>
</dbReference>
<sequence>MSKDKYTLEYPFNSSPKVLFNRLSTASGLSEWFADDVYVNDKTFTFVWDGMEQKAEMLIRKTPEIVKFKWLNEEEDQVSEMDPYFEFRIRKDDLTGETALLITDFADDDDKDDAIELWDTQINALKHKLGL</sequence>
<accession>A0A0S2I3H2</accession>
<dbReference type="RefSeq" id="WP_057954240.1">
    <property type="nucleotide sequence ID" value="NZ_CP013118.1"/>
</dbReference>
<dbReference type="Pfam" id="PF19569">
    <property type="entry name" value="START_2"/>
    <property type="match status" value="1"/>
</dbReference>
<dbReference type="SUPFAM" id="SSF55961">
    <property type="entry name" value="Bet v1-like"/>
    <property type="match status" value="1"/>
</dbReference>
<dbReference type="Gene3D" id="3.30.530.20">
    <property type="match status" value="1"/>
</dbReference>